<protein>
    <submittedName>
        <fullName evidence="1">Uncharacterized protein</fullName>
    </submittedName>
</protein>
<gene>
    <name evidence="1" type="ORF">C0V70_01075</name>
</gene>
<dbReference type="EMBL" id="CP025704">
    <property type="protein sequence ID" value="AUN96722.1"/>
    <property type="molecule type" value="Genomic_DNA"/>
</dbReference>
<dbReference type="AlphaFoldDB" id="A0A2K9NMK6"/>
<dbReference type="InterPro" id="IPR011002">
    <property type="entry name" value="FliG_a-hlx"/>
</dbReference>
<dbReference type="InterPro" id="IPR023087">
    <property type="entry name" value="Flg_Motor_Flig_C"/>
</dbReference>
<dbReference type="PANTHER" id="PTHR30534:SF0">
    <property type="entry name" value="FLAGELLAR MOTOR SWITCH PROTEIN FLIG"/>
    <property type="match status" value="1"/>
</dbReference>
<dbReference type="RefSeq" id="WP_102242017.1">
    <property type="nucleotide sequence ID" value="NZ_CP025704.1"/>
</dbReference>
<evidence type="ECO:0000313" key="2">
    <source>
        <dbReference type="Proteomes" id="UP000235584"/>
    </source>
</evidence>
<dbReference type="KEGG" id="bsto:C0V70_01075"/>
<dbReference type="InterPro" id="IPR000090">
    <property type="entry name" value="Flg_Motor_Flig"/>
</dbReference>
<accession>A0A2K9NMK6</accession>
<dbReference type="Pfam" id="PF01706">
    <property type="entry name" value="FliG_C"/>
    <property type="match status" value="1"/>
</dbReference>
<dbReference type="SUPFAM" id="SSF48029">
    <property type="entry name" value="FliG"/>
    <property type="match status" value="1"/>
</dbReference>
<evidence type="ECO:0000313" key="1">
    <source>
        <dbReference type="EMBL" id="AUN96722.1"/>
    </source>
</evidence>
<dbReference type="Proteomes" id="UP000235584">
    <property type="component" value="Chromosome"/>
</dbReference>
<dbReference type="GO" id="GO:0009288">
    <property type="term" value="C:bacterial-type flagellum"/>
    <property type="evidence" value="ECO:0007669"/>
    <property type="project" value="InterPro"/>
</dbReference>
<organism evidence="1 2">
    <name type="scientific">Bacteriovorax stolpii</name>
    <name type="common">Bdellovibrio stolpii</name>
    <dbReference type="NCBI Taxonomy" id="960"/>
    <lineage>
        <taxon>Bacteria</taxon>
        <taxon>Pseudomonadati</taxon>
        <taxon>Bdellovibrionota</taxon>
        <taxon>Bacteriovoracia</taxon>
        <taxon>Bacteriovoracales</taxon>
        <taxon>Bacteriovoracaceae</taxon>
        <taxon>Bacteriovorax</taxon>
    </lineage>
</organism>
<dbReference type="PANTHER" id="PTHR30534">
    <property type="entry name" value="FLAGELLAR MOTOR SWITCH PROTEIN FLIG"/>
    <property type="match status" value="1"/>
</dbReference>
<dbReference type="GO" id="GO:0003774">
    <property type="term" value="F:cytoskeletal motor activity"/>
    <property type="evidence" value="ECO:0007669"/>
    <property type="project" value="InterPro"/>
</dbReference>
<dbReference type="GO" id="GO:0071973">
    <property type="term" value="P:bacterial-type flagellum-dependent cell motility"/>
    <property type="evidence" value="ECO:0007669"/>
    <property type="project" value="InterPro"/>
</dbReference>
<reference evidence="1 2" key="1">
    <citation type="submission" date="2018-01" db="EMBL/GenBank/DDBJ databases">
        <title>Complete genome sequence of Bacteriovorax stolpii DSM12778.</title>
        <authorList>
            <person name="Tang B."/>
            <person name="Chang J."/>
        </authorList>
    </citation>
    <scope>NUCLEOTIDE SEQUENCE [LARGE SCALE GENOMIC DNA]</scope>
    <source>
        <strain evidence="1 2">DSM 12778</strain>
    </source>
</reference>
<dbReference type="Gene3D" id="1.10.220.30">
    <property type="match status" value="1"/>
</dbReference>
<proteinExistence type="predicted"/>
<dbReference type="GO" id="GO:0006935">
    <property type="term" value="P:chemotaxis"/>
    <property type="evidence" value="ECO:0007669"/>
    <property type="project" value="InterPro"/>
</dbReference>
<keyword evidence="2" id="KW-1185">Reference proteome</keyword>
<dbReference type="PRINTS" id="PR00954">
    <property type="entry name" value="FLGMOTORFLIG"/>
</dbReference>
<sequence length="143" mass="16677">MENNNNSASGVFINGKAQIIEMLQHMPREERAKLLKNLKIRNPQLAEELTEQCFTFSDLDNLSDTELSMIFNYITAPILGMALKNIERSFQRRLLSLANREYAEEAFRVLKTPYSTEKRDIKRAQNKIIEVLVSLKKRKQVQF</sequence>
<name>A0A2K9NMK6_BACTC</name>
<dbReference type="OrthoDB" id="5293721at2"/>